<dbReference type="Proteomes" id="UP001220610">
    <property type="component" value="Chromosome"/>
</dbReference>
<evidence type="ECO:0000259" key="1">
    <source>
        <dbReference type="Pfam" id="PF08818"/>
    </source>
</evidence>
<accession>A0AAJ6BJ87</accession>
<feature type="domain" description="YdhG-like" evidence="1">
    <location>
        <begin position="27"/>
        <end position="130"/>
    </location>
</feature>
<dbReference type="InterPro" id="IPR014922">
    <property type="entry name" value="YdhG-like"/>
</dbReference>
<dbReference type="AlphaFoldDB" id="A0AAJ6BJ87"/>
<proteinExistence type="predicted"/>
<gene>
    <name evidence="2" type="ORF">P0Y53_09155</name>
</gene>
<evidence type="ECO:0000313" key="2">
    <source>
        <dbReference type="EMBL" id="WEK37669.1"/>
    </source>
</evidence>
<sequence length="138" mass="15507">MATKNKTTATTQSAKDFVSKIESDSKRNESLQLIDIFKELSGFDPVMWGPSIIGFGSYHYKYESGREGDAPLTGFSPRKDAFAIYLATDFNKKEELLQQLGKHKTGAGCLYIKKLEDIKLPILKKLITNSIAHVKKLY</sequence>
<dbReference type="Pfam" id="PF08818">
    <property type="entry name" value="DUF1801"/>
    <property type="match status" value="1"/>
</dbReference>
<protein>
    <submittedName>
        <fullName evidence="2">DUF1801 domain-containing protein</fullName>
    </submittedName>
</protein>
<dbReference type="EMBL" id="CP119311">
    <property type="protein sequence ID" value="WEK37669.1"/>
    <property type="molecule type" value="Genomic_DNA"/>
</dbReference>
<organism evidence="2 3">
    <name type="scientific">Candidatus Pseudobacter hemicellulosilyticus</name>
    <dbReference type="NCBI Taxonomy" id="3121375"/>
    <lineage>
        <taxon>Bacteria</taxon>
        <taxon>Pseudomonadati</taxon>
        <taxon>Bacteroidota</taxon>
        <taxon>Chitinophagia</taxon>
        <taxon>Chitinophagales</taxon>
        <taxon>Chitinophagaceae</taxon>
        <taxon>Pseudobacter</taxon>
    </lineage>
</organism>
<dbReference type="SUPFAM" id="SSF159888">
    <property type="entry name" value="YdhG-like"/>
    <property type="match status" value="1"/>
</dbReference>
<evidence type="ECO:0000313" key="3">
    <source>
        <dbReference type="Proteomes" id="UP001220610"/>
    </source>
</evidence>
<reference evidence="2" key="1">
    <citation type="submission" date="2023-03" db="EMBL/GenBank/DDBJ databases">
        <title>Andean soil-derived lignocellulolytic bacterial consortium as a source of novel taxa and putative plastic-active enzymes.</title>
        <authorList>
            <person name="Diaz-Garcia L."/>
            <person name="Chuvochina M."/>
            <person name="Feuerriegel G."/>
            <person name="Bunk B."/>
            <person name="Sproer C."/>
            <person name="Streit W.R."/>
            <person name="Rodriguez L.M."/>
            <person name="Overmann J."/>
            <person name="Jimenez D.J."/>
        </authorList>
    </citation>
    <scope>NUCLEOTIDE SEQUENCE</scope>
    <source>
        <strain evidence="2">MAG 7</strain>
    </source>
</reference>
<name>A0AAJ6BJ87_9BACT</name>